<reference evidence="4" key="2">
    <citation type="submission" date="2017-12" db="EMBL/GenBank/DDBJ databases">
        <title>Genome sequence of the Bar-tailed Godwit (Limosa lapponica baueri).</title>
        <authorList>
            <person name="Lima N.C.B."/>
            <person name="Parody-Merino A.M."/>
            <person name="Battley P.F."/>
            <person name="Fidler A.E."/>
            <person name="Prosdocimi F."/>
        </authorList>
    </citation>
    <scope>NUCLEOTIDE SEQUENCE [LARGE SCALE GENOMIC DNA]</scope>
</reference>
<dbReference type="InterPro" id="IPR047061">
    <property type="entry name" value="UBP24_Ubl"/>
</dbReference>
<evidence type="ECO:0000313" key="4">
    <source>
        <dbReference type="Proteomes" id="UP000233556"/>
    </source>
</evidence>
<dbReference type="InterPro" id="IPR029071">
    <property type="entry name" value="Ubiquitin-like_domsf"/>
</dbReference>
<dbReference type="Proteomes" id="UP000233556">
    <property type="component" value="Unassembled WGS sequence"/>
</dbReference>
<gene>
    <name evidence="3" type="ORF">llap_19529</name>
</gene>
<sequence>MPTVATSVQSPYRSTKLVIIERLLLLAERYVITIEDLYSVPRTILPHGASFHGHLLTLNVTYESTKDTFTIEAHSNETVGSVRWKIAKMLNSPVDNIQIFANDSLLTVNKDQKLLHQLGFSDEQVLTVKTSGSGTPSGGSADSSTSSSNSGSVFSSSYAMEQEKSLPGVVMALVCNVFDMLYQLANLEEPRITLRVRKLLLLIPTDPAIQEALDQLDSLGRKVLSSKLMPTADDEMARNCAKSFCENFLRAGGLSLVVNVMQRDSIPSEVDYETRQGVYSICLQLARFLLVGQTMPTLLDEDFIKDGVEALSSRPFRNVSRQASRQMSICGTPEKSSYRQLSVSDRSSIRVEEIIPAARVAIQVRKCLMIYASEMEQLKISPAAMLEDEITWLDNFEPNRTAECETSEADNILLAGHLRLIKTLLSLCGAEKEMVGSSLIKPLLDDFLFRASRIILNSHSPAGSAAISQQDFHPK</sequence>
<dbReference type="EMBL" id="KZ515286">
    <property type="protein sequence ID" value="PKU30167.1"/>
    <property type="molecule type" value="Genomic_DNA"/>
</dbReference>
<keyword evidence="4" id="KW-1185">Reference proteome</keyword>
<dbReference type="Pfam" id="PF22900">
    <property type="entry name" value="UCH_UBL1"/>
    <property type="match status" value="1"/>
</dbReference>
<name>A0A2I0T8S0_LIMLA</name>
<dbReference type="OrthoDB" id="289038at2759"/>
<evidence type="ECO:0000259" key="2">
    <source>
        <dbReference type="Pfam" id="PF22900"/>
    </source>
</evidence>
<dbReference type="SUPFAM" id="SSF54236">
    <property type="entry name" value="Ubiquitin-like"/>
    <property type="match status" value="1"/>
</dbReference>
<reference evidence="4" key="1">
    <citation type="submission" date="2017-11" db="EMBL/GenBank/DDBJ databases">
        <authorList>
            <person name="Lima N.C."/>
            <person name="Parody-Merino A.M."/>
            <person name="Battley P.F."/>
            <person name="Fidler A.E."/>
            <person name="Prosdocimi F."/>
        </authorList>
    </citation>
    <scope>NUCLEOTIDE SEQUENCE [LARGE SCALE GENOMIC DNA]</scope>
</reference>
<feature type="region of interest" description="Disordered" evidence="1">
    <location>
        <begin position="129"/>
        <end position="149"/>
    </location>
</feature>
<evidence type="ECO:0000256" key="1">
    <source>
        <dbReference type="SAM" id="MobiDB-lite"/>
    </source>
</evidence>
<dbReference type="AlphaFoldDB" id="A0A2I0T8S0"/>
<accession>A0A2I0T8S0</accession>
<dbReference type="Gene3D" id="3.10.20.90">
    <property type="entry name" value="Phosphatidylinositol 3-kinase Catalytic Subunit, Chain A, domain 1"/>
    <property type="match status" value="1"/>
</dbReference>
<organism evidence="3 4">
    <name type="scientific">Limosa lapponica baueri</name>
    <dbReference type="NCBI Taxonomy" id="1758121"/>
    <lineage>
        <taxon>Eukaryota</taxon>
        <taxon>Metazoa</taxon>
        <taxon>Chordata</taxon>
        <taxon>Craniata</taxon>
        <taxon>Vertebrata</taxon>
        <taxon>Euteleostomi</taxon>
        <taxon>Archelosauria</taxon>
        <taxon>Archosauria</taxon>
        <taxon>Dinosauria</taxon>
        <taxon>Saurischia</taxon>
        <taxon>Theropoda</taxon>
        <taxon>Coelurosauria</taxon>
        <taxon>Aves</taxon>
        <taxon>Neognathae</taxon>
        <taxon>Neoaves</taxon>
        <taxon>Charadriiformes</taxon>
        <taxon>Scolopacidae</taxon>
        <taxon>Limosa</taxon>
    </lineage>
</organism>
<dbReference type="FunFam" id="3.10.20.90:FF:000258">
    <property type="entry name" value="Ubiquitin carboxyl-terminal hydrolase 24"/>
    <property type="match status" value="1"/>
</dbReference>
<dbReference type="CDD" id="cd17065">
    <property type="entry name" value="Ubl_UBP24"/>
    <property type="match status" value="1"/>
</dbReference>
<evidence type="ECO:0000313" key="3">
    <source>
        <dbReference type="EMBL" id="PKU30167.1"/>
    </source>
</evidence>
<protein>
    <recommendedName>
        <fullName evidence="2">UBP24/USP9X/USP9Y ubiquitin-like domain-containing protein</fullName>
    </recommendedName>
</protein>
<feature type="compositionally biased region" description="Low complexity" evidence="1">
    <location>
        <begin position="130"/>
        <end position="149"/>
    </location>
</feature>
<feature type="domain" description="UBP24/USP9X/USP9Y ubiquitin-like" evidence="2">
    <location>
        <begin position="51"/>
        <end position="130"/>
    </location>
</feature>
<dbReference type="InterPro" id="IPR055176">
    <property type="entry name" value="UBP24/USP9X/USP9Y_UBL"/>
</dbReference>
<proteinExistence type="predicted"/>